<feature type="domain" description="EamA" evidence="7">
    <location>
        <begin position="22"/>
        <end position="151"/>
    </location>
</feature>
<feature type="transmembrane region" description="Helical" evidence="6">
    <location>
        <begin position="136"/>
        <end position="156"/>
    </location>
</feature>
<evidence type="ECO:0000256" key="2">
    <source>
        <dbReference type="ARBA" id="ARBA00007362"/>
    </source>
</evidence>
<dbReference type="InterPro" id="IPR000620">
    <property type="entry name" value="EamA_dom"/>
</dbReference>
<sequence length="303" mass="31748">MSEKGQAMSSVHAVDRKTLYVAVCFGLLSAFIWGAWPVLSRFGVQKTLSAYDIAALRFMVAGLILLPFVLKKGTGTLGLPKTLVLTVGQGIPHVLLGIIGLAYAPAGHAGVLIPSAMIAVSTLGGWFILRDRPEKAVLIGILVVMAGAALSGWRSMTDSGGQVWLGDLLFIAAGALWGGYTIASRAWDVDAFQATALVSVVSMLLYLPLYVLWGTPGILAAPLSEIVFQGLFQGVFAAIVALLFYTKAVTVLGATRGSIFGGLVPCIASVLGIFVLSEVPSTLEVVGVILASAGMIYVFGYRK</sequence>
<dbReference type="AlphaFoldDB" id="A0A2N1EFR6"/>
<feature type="domain" description="EamA" evidence="7">
    <location>
        <begin position="165"/>
        <end position="299"/>
    </location>
</feature>
<comment type="similarity">
    <text evidence="2">Belongs to the EamA transporter family.</text>
</comment>
<proteinExistence type="inferred from homology"/>
<dbReference type="PANTHER" id="PTHR32322">
    <property type="entry name" value="INNER MEMBRANE TRANSPORTER"/>
    <property type="match status" value="1"/>
</dbReference>
<feature type="transmembrane region" description="Helical" evidence="6">
    <location>
        <begin position="282"/>
        <end position="301"/>
    </location>
</feature>
<keyword evidence="4 6" id="KW-1133">Transmembrane helix</keyword>
<dbReference type="EMBL" id="NVXX01000001">
    <property type="protein sequence ID" value="PKH27382.1"/>
    <property type="molecule type" value="Genomic_DNA"/>
</dbReference>
<gene>
    <name evidence="8" type="ORF">CIB54_00575</name>
</gene>
<feature type="transmembrane region" description="Helical" evidence="6">
    <location>
        <begin position="194"/>
        <end position="214"/>
    </location>
</feature>
<accession>A0A2N1EFR6</accession>
<evidence type="ECO:0000256" key="1">
    <source>
        <dbReference type="ARBA" id="ARBA00004141"/>
    </source>
</evidence>
<name>A0A2N1EFR6_PSEFL</name>
<comment type="subcellular location">
    <subcellularLocation>
        <location evidence="1">Membrane</location>
        <topology evidence="1">Multi-pass membrane protein</topology>
    </subcellularLocation>
</comment>
<evidence type="ECO:0000313" key="8">
    <source>
        <dbReference type="EMBL" id="PKH27382.1"/>
    </source>
</evidence>
<feature type="transmembrane region" description="Helical" evidence="6">
    <location>
        <begin position="48"/>
        <end position="70"/>
    </location>
</feature>
<feature type="transmembrane region" description="Helical" evidence="6">
    <location>
        <begin position="109"/>
        <end position="129"/>
    </location>
</feature>
<dbReference type="Pfam" id="PF00892">
    <property type="entry name" value="EamA"/>
    <property type="match status" value="2"/>
</dbReference>
<dbReference type="InterPro" id="IPR037185">
    <property type="entry name" value="EmrE-like"/>
</dbReference>
<evidence type="ECO:0000313" key="9">
    <source>
        <dbReference type="Proteomes" id="UP000233564"/>
    </source>
</evidence>
<keyword evidence="5 6" id="KW-0472">Membrane</keyword>
<evidence type="ECO:0000259" key="7">
    <source>
        <dbReference type="Pfam" id="PF00892"/>
    </source>
</evidence>
<keyword evidence="3 6" id="KW-0812">Transmembrane</keyword>
<feature type="transmembrane region" description="Helical" evidence="6">
    <location>
        <begin position="162"/>
        <end position="182"/>
    </location>
</feature>
<feature type="transmembrane region" description="Helical" evidence="6">
    <location>
        <begin position="226"/>
        <end position="245"/>
    </location>
</feature>
<organism evidence="8 9">
    <name type="scientific">Pseudomonas fluorescens</name>
    <dbReference type="NCBI Taxonomy" id="294"/>
    <lineage>
        <taxon>Bacteria</taxon>
        <taxon>Pseudomonadati</taxon>
        <taxon>Pseudomonadota</taxon>
        <taxon>Gammaproteobacteria</taxon>
        <taxon>Pseudomonadales</taxon>
        <taxon>Pseudomonadaceae</taxon>
        <taxon>Pseudomonas</taxon>
    </lineage>
</organism>
<comment type="caution">
    <text evidence="8">The sequence shown here is derived from an EMBL/GenBank/DDBJ whole genome shotgun (WGS) entry which is preliminary data.</text>
</comment>
<evidence type="ECO:0000256" key="4">
    <source>
        <dbReference type="ARBA" id="ARBA00022989"/>
    </source>
</evidence>
<evidence type="ECO:0000256" key="3">
    <source>
        <dbReference type="ARBA" id="ARBA00022692"/>
    </source>
</evidence>
<dbReference type="GO" id="GO:0016020">
    <property type="term" value="C:membrane"/>
    <property type="evidence" value="ECO:0007669"/>
    <property type="project" value="UniProtKB-SubCell"/>
</dbReference>
<reference evidence="8 9" key="1">
    <citation type="submission" date="2017-08" db="EMBL/GenBank/DDBJ databases">
        <authorList>
            <person name="de Groot N.N."/>
        </authorList>
    </citation>
    <scope>NUCLEOTIDE SEQUENCE [LARGE SCALE GENOMIC DNA]</scope>
    <source>
        <strain evidence="8 9">PfR 37</strain>
    </source>
</reference>
<feature type="transmembrane region" description="Helical" evidence="6">
    <location>
        <begin position="257"/>
        <end position="276"/>
    </location>
</feature>
<evidence type="ECO:0000256" key="5">
    <source>
        <dbReference type="ARBA" id="ARBA00023136"/>
    </source>
</evidence>
<feature type="transmembrane region" description="Helical" evidence="6">
    <location>
        <begin position="82"/>
        <end position="103"/>
    </location>
</feature>
<dbReference type="InterPro" id="IPR050638">
    <property type="entry name" value="AA-Vitamin_Transporters"/>
</dbReference>
<protein>
    <submittedName>
        <fullName evidence="8">EamA family transporter</fullName>
    </submittedName>
</protein>
<evidence type="ECO:0000256" key="6">
    <source>
        <dbReference type="SAM" id="Phobius"/>
    </source>
</evidence>
<feature type="transmembrane region" description="Helical" evidence="6">
    <location>
        <begin position="18"/>
        <end position="36"/>
    </location>
</feature>
<dbReference type="SUPFAM" id="SSF103481">
    <property type="entry name" value="Multidrug resistance efflux transporter EmrE"/>
    <property type="match status" value="2"/>
</dbReference>
<dbReference type="PANTHER" id="PTHR32322:SF2">
    <property type="entry name" value="EAMA DOMAIN-CONTAINING PROTEIN"/>
    <property type="match status" value="1"/>
</dbReference>
<dbReference type="Proteomes" id="UP000233564">
    <property type="component" value="Unassembled WGS sequence"/>
</dbReference>